<dbReference type="Gramene" id="PGSC0003DMT400035651">
    <property type="protein sequence ID" value="PGSC0003DMT400035651"/>
    <property type="gene ID" value="PGSC0003DMG400013716"/>
</dbReference>
<name>M1B2L9_SOLTU</name>
<evidence type="ECO:0000313" key="1">
    <source>
        <dbReference type="EnsemblPlants" id="PGSC0003DMT400035651"/>
    </source>
</evidence>
<dbReference type="HOGENOM" id="CLU_2487822_0_0_1"/>
<keyword evidence="2" id="KW-1185">Reference proteome</keyword>
<dbReference type="Proteomes" id="UP000011115">
    <property type="component" value="Unassembled WGS sequence"/>
</dbReference>
<accession>M1B2L9</accession>
<protein>
    <submittedName>
        <fullName evidence="1">Uncharacterized protein</fullName>
    </submittedName>
</protein>
<dbReference type="AlphaFoldDB" id="M1B2L9"/>
<proteinExistence type="predicted"/>
<evidence type="ECO:0000313" key="2">
    <source>
        <dbReference type="Proteomes" id="UP000011115"/>
    </source>
</evidence>
<organism evidence="1 2">
    <name type="scientific">Solanum tuberosum</name>
    <name type="common">Potato</name>
    <dbReference type="NCBI Taxonomy" id="4113"/>
    <lineage>
        <taxon>Eukaryota</taxon>
        <taxon>Viridiplantae</taxon>
        <taxon>Streptophyta</taxon>
        <taxon>Embryophyta</taxon>
        <taxon>Tracheophyta</taxon>
        <taxon>Spermatophyta</taxon>
        <taxon>Magnoliopsida</taxon>
        <taxon>eudicotyledons</taxon>
        <taxon>Gunneridae</taxon>
        <taxon>Pentapetalae</taxon>
        <taxon>asterids</taxon>
        <taxon>lamiids</taxon>
        <taxon>Solanales</taxon>
        <taxon>Solanaceae</taxon>
        <taxon>Solanoideae</taxon>
        <taxon>Solaneae</taxon>
        <taxon>Solanum</taxon>
    </lineage>
</organism>
<reference evidence="2" key="1">
    <citation type="journal article" date="2011" name="Nature">
        <title>Genome sequence and analysis of the tuber crop potato.</title>
        <authorList>
            <consortium name="The Potato Genome Sequencing Consortium"/>
        </authorList>
    </citation>
    <scope>NUCLEOTIDE SEQUENCE [LARGE SCALE GENOMIC DNA]</scope>
    <source>
        <strain evidence="2">cv. DM1-3 516 R44</strain>
    </source>
</reference>
<reference evidence="1" key="2">
    <citation type="submission" date="2015-06" db="UniProtKB">
        <authorList>
            <consortium name="EnsemblPlants"/>
        </authorList>
    </citation>
    <scope>IDENTIFICATION</scope>
    <source>
        <strain evidence="1">DM1-3 516 R44</strain>
    </source>
</reference>
<dbReference type="ExpressionAtlas" id="M1B2L9">
    <property type="expression patterns" value="baseline"/>
</dbReference>
<sequence length="87" mass="9828">MELTDGAMEKCLSILELKGWQSPPSSRNWLVLKLADDQLDFPGICSFLQSSLDLETLVIDWFEDASRLHVALLSICVSLHLLDAFYD</sequence>
<dbReference type="EnsemblPlants" id="PGSC0003DMT400035651">
    <property type="protein sequence ID" value="PGSC0003DMT400035651"/>
    <property type="gene ID" value="PGSC0003DMG400013716"/>
</dbReference>